<keyword evidence="1" id="KW-1133">Transmembrane helix</keyword>
<comment type="caution">
    <text evidence="2">The sequence shown here is derived from an EMBL/GenBank/DDBJ whole genome shotgun (WGS) entry which is preliminary data.</text>
</comment>
<keyword evidence="3" id="KW-1185">Reference proteome</keyword>
<dbReference type="NCBIfam" id="TIGR02523">
    <property type="entry name" value="type_IV_pilV"/>
    <property type="match status" value="1"/>
</dbReference>
<protein>
    <submittedName>
        <fullName evidence="2">Type IV pilus modification protein PilV</fullName>
    </submittedName>
</protein>
<reference evidence="2 3" key="1">
    <citation type="submission" date="2020-10" db="EMBL/GenBank/DDBJ databases">
        <title>Phylogeny of dyella-like bacteria.</title>
        <authorList>
            <person name="Fu J."/>
        </authorList>
    </citation>
    <scope>NUCLEOTIDE SEQUENCE [LARGE SCALE GENOMIC DNA]</scope>
    <source>
        <strain evidence="2 3">BB4</strain>
    </source>
</reference>
<keyword evidence="1" id="KW-0812">Transmembrane</keyword>
<dbReference type="RefSeq" id="WP_379983795.1">
    <property type="nucleotide sequence ID" value="NZ_JADIKD010000011.1"/>
</dbReference>
<keyword evidence="1" id="KW-0472">Membrane</keyword>
<dbReference type="Proteomes" id="UP001620408">
    <property type="component" value="Unassembled WGS sequence"/>
</dbReference>
<evidence type="ECO:0000313" key="3">
    <source>
        <dbReference type="Proteomes" id="UP001620408"/>
    </source>
</evidence>
<dbReference type="InterPro" id="IPR013362">
    <property type="entry name" value="Pilus_4_PilV"/>
</dbReference>
<organism evidence="2 3">
    <name type="scientific">Dyella koreensis</name>
    <dbReference type="NCBI Taxonomy" id="311235"/>
    <lineage>
        <taxon>Bacteria</taxon>
        <taxon>Pseudomonadati</taxon>
        <taxon>Pseudomonadota</taxon>
        <taxon>Gammaproteobacteria</taxon>
        <taxon>Lysobacterales</taxon>
        <taxon>Rhodanobacteraceae</taxon>
        <taxon>Dyella</taxon>
    </lineage>
</organism>
<proteinExistence type="predicted"/>
<gene>
    <name evidence="2" type="primary">pilV</name>
    <name evidence="2" type="ORF">ISS97_12255</name>
</gene>
<dbReference type="EMBL" id="JADIKD010000011">
    <property type="protein sequence ID" value="MFK2918039.1"/>
    <property type="molecule type" value="Genomic_DNA"/>
</dbReference>
<accession>A0ABW8K564</accession>
<feature type="transmembrane region" description="Helical" evidence="1">
    <location>
        <begin position="27"/>
        <end position="51"/>
    </location>
</feature>
<sequence>MSSHAVSFLACAASGQPRILPAKKGQVGVGLIEVLVAVLVLSIGFLGIAAMQAKSLSTNNSAMARSMATIASYSILDAMRADLPNAVSGNYNGTYKANACTAPSAGASLSSNQTYQWCQQLGATLGATANTSGKIACSAASGTSTTNCTITIQFDDSRAGVGGKAAQQVITQAIL</sequence>
<name>A0ABW8K564_9GAMM</name>
<evidence type="ECO:0000256" key="1">
    <source>
        <dbReference type="SAM" id="Phobius"/>
    </source>
</evidence>
<evidence type="ECO:0000313" key="2">
    <source>
        <dbReference type="EMBL" id="MFK2918039.1"/>
    </source>
</evidence>